<evidence type="ECO:0000256" key="1">
    <source>
        <dbReference type="SAM" id="MobiDB-lite"/>
    </source>
</evidence>
<dbReference type="Proteomes" id="UP000283383">
    <property type="component" value="Unassembled WGS sequence"/>
</dbReference>
<accession>A0A420H1U9</accession>
<gene>
    <name evidence="2" type="ORF">GcM3_222008</name>
</gene>
<reference evidence="2 3" key="1">
    <citation type="journal article" date="2018" name="BMC Genomics">
        <title>Comparative genome analyses reveal sequence features reflecting distinct modes of host-adaptation between dicot and monocot powdery mildew.</title>
        <authorList>
            <person name="Wu Y."/>
            <person name="Ma X."/>
            <person name="Pan Z."/>
            <person name="Kale S.D."/>
            <person name="Song Y."/>
            <person name="King H."/>
            <person name="Zhang Q."/>
            <person name="Presley C."/>
            <person name="Deng X."/>
            <person name="Wei C.I."/>
            <person name="Xiao S."/>
        </authorList>
    </citation>
    <scope>NUCLEOTIDE SEQUENCE [LARGE SCALE GENOMIC DNA]</scope>
    <source>
        <strain evidence="2">UMSG3</strain>
    </source>
</reference>
<organism evidence="2 3">
    <name type="scientific">Golovinomyces cichoracearum</name>
    <dbReference type="NCBI Taxonomy" id="62708"/>
    <lineage>
        <taxon>Eukaryota</taxon>
        <taxon>Fungi</taxon>
        <taxon>Dikarya</taxon>
        <taxon>Ascomycota</taxon>
        <taxon>Pezizomycotina</taxon>
        <taxon>Leotiomycetes</taxon>
        <taxon>Erysiphales</taxon>
        <taxon>Erysiphaceae</taxon>
        <taxon>Golovinomyces</taxon>
    </lineage>
</organism>
<dbReference type="EMBL" id="MCBQ01022258">
    <property type="protein sequence ID" value="RKF51427.1"/>
    <property type="molecule type" value="Genomic_DNA"/>
</dbReference>
<feature type="region of interest" description="Disordered" evidence="1">
    <location>
        <begin position="1"/>
        <end position="86"/>
    </location>
</feature>
<sequence length="480" mass="52667">MFLPSLKASSQNRAGSRISKLFPSPSPELSVRENGKPPEPPRSARSAASEFSEIAVYPSNNLPSPYSDEDTPGLSHSSSDSSVEGEIDNLFESKIVESHGLGSNPLIASEKASTVILSSSTTLSRLPTSPSNSSALSEILYRRSAKKNRQLVLTELIPPPNQIFDHQQQATKQQTNRHHHHPSPPKKERDLSTDKQTLQNSITRKISPKDTSIISHTDLMGNKLAKLKNKNLGEFSSFSSHHEDTTKSHAHESRAISSHLQKTKPFISGTRKPPVSTALSSYDEKAPPVPRKSSSRYCGLPSTIGSKPDSSSTLTSSPSSRSTTRAPTILTQPSSETLTLQSESILNLSTQRNHLDDKLPTINIIPSPKQTAATELSEKKNDLTTIKLAPAPDITEETIPLGPPLNVVQFECYHNHQNMRKGRNKLCPVGCMICQKKDREMRWTCTWCYLSACADCTLLLSKTPGKNLRACLKKVQALQD</sequence>
<feature type="compositionally biased region" description="Low complexity" evidence="1">
    <location>
        <begin position="310"/>
        <end position="328"/>
    </location>
</feature>
<keyword evidence="3" id="KW-1185">Reference proteome</keyword>
<feature type="compositionally biased region" description="Polar residues" evidence="1">
    <location>
        <begin position="194"/>
        <end position="209"/>
    </location>
</feature>
<evidence type="ECO:0000313" key="2">
    <source>
        <dbReference type="EMBL" id="RKF51427.1"/>
    </source>
</evidence>
<feature type="compositionally biased region" description="Basic residues" evidence="1">
    <location>
        <begin position="175"/>
        <end position="184"/>
    </location>
</feature>
<dbReference type="AlphaFoldDB" id="A0A420H1U9"/>
<protein>
    <submittedName>
        <fullName evidence="2">Uncharacterized protein</fullName>
    </submittedName>
</protein>
<feature type="region of interest" description="Disordered" evidence="1">
    <location>
        <begin position="238"/>
        <end position="331"/>
    </location>
</feature>
<feature type="compositionally biased region" description="Low complexity" evidence="1">
    <location>
        <begin position="43"/>
        <end position="55"/>
    </location>
</feature>
<dbReference type="STRING" id="62708.A0A420H1U9"/>
<proteinExistence type="predicted"/>
<feature type="compositionally biased region" description="Basic and acidic residues" evidence="1">
    <location>
        <begin position="240"/>
        <end position="254"/>
    </location>
</feature>
<evidence type="ECO:0000313" key="3">
    <source>
        <dbReference type="Proteomes" id="UP000283383"/>
    </source>
</evidence>
<name>A0A420H1U9_9PEZI</name>
<comment type="caution">
    <text evidence="2">The sequence shown here is derived from an EMBL/GenBank/DDBJ whole genome shotgun (WGS) entry which is preliminary data.</text>
</comment>
<feature type="region of interest" description="Disordered" evidence="1">
    <location>
        <begin position="166"/>
        <end position="209"/>
    </location>
</feature>